<dbReference type="Gene3D" id="2.130.10.10">
    <property type="entry name" value="YVTN repeat-like/Quinoprotein amine dehydrogenase"/>
    <property type="match status" value="3"/>
</dbReference>
<organism evidence="7 8">
    <name type="scientific">Chlamydomonas reinhardtii</name>
    <name type="common">Chlamydomonas smithii</name>
    <dbReference type="NCBI Taxonomy" id="3055"/>
    <lineage>
        <taxon>Eukaryota</taxon>
        <taxon>Viridiplantae</taxon>
        <taxon>Chlorophyta</taxon>
        <taxon>core chlorophytes</taxon>
        <taxon>Chlorophyceae</taxon>
        <taxon>CS clade</taxon>
        <taxon>Chlamydomonadales</taxon>
        <taxon>Chlamydomonadaceae</taxon>
        <taxon>Chlamydomonas</taxon>
    </lineage>
</organism>
<dbReference type="OrthoDB" id="4899631at2759"/>
<gene>
    <name evidence="7" type="ORF">CHLRE_03g185650v5</name>
</gene>
<dbReference type="PROSITE" id="PS50082">
    <property type="entry name" value="WD_REPEATS_2"/>
    <property type="match status" value="1"/>
</dbReference>
<dbReference type="InterPro" id="IPR001680">
    <property type="entry name" value="WD40_rpt"/>
</dbReference>
<accession>A0A2K3DY12</accession>
<dbReference type="SMART" id="SM00320">
    <property type="entry name" value="WD40"/>
    <property type="match status" value="9"/>
</dbReference>
<reference evidence="7 8" key="1">
    <citation type="journal article" date="2007" name="Science">
        <title>The Chlamydomonas genome reveals the evolution of key animal and plant functions.</title>
        <authorList>
            <person name="Merchant S.S."/>
            <person name="Prochnik S.E."/>
            <person name="Vallon O."/>
            <person name="Harris E.H."/>
            <person name="Karpowicz S.J."/>
            <person name="Witman G.B."/>
            <person name="Terry A."/>
            <person name="Salamov A."/>
            <person name="Fritz-Laylin L.K."/>
            <person name="Marechal-Drouard L."/>
            <person name="Marshall W.F."/>
            <person name="Qu L.H."/>
            <person name="Nelson D.R."/>
            <person name="Sanderfoot A.A."/>
            <person name="Spalding M.H."/>
            <person name="Kapitonov V.V."/>
            <person name="Ren Q."/>
            <person name="Ferris P."/>
            <person name="Lindquist E."/>
            <person name="Shapiro H."/>
            <person name="Lucas S.M."/>
            <person name="Grimwood J."/>
            <person name="Schmutz J."/>
            <person name="Cardol P."/>
            <person name="Cerutti H."/>
            <person name="Chanfreau G."/>
            <person name="Chen C.L."/>
            <person name="Cognat V."/>
            <person name="Croft M.T."/>
            <person name="Dent R."/>
            <person name="Dutcher S."/>
            <person name="Fernandez E."/>
            <person name="Fukuzawa H."/>
            <person name="Gonzalez-Ballester D."/>
            <person name="Gonzalez-Halphen D."/>
            <person name="Hallmann A."/>
            <person name="Hanikenne M."/>
            <person name="Hippler M."/>
            <person name="Inwood W."/>
            <person name="Jabbari K."/>
            <person name="Kalanon M."/>
            <person name="Kuras R."/>
            <person name="Lefebvre P.A."/>
            <person name="Lemaire S.D."/>
            <person name="Lobanov A.V."/>
            <person name="Lohr M."/>
            <person name="Manuell A."/>
            <person name="Meier I."/>
            <person name="Mets L."/>
            <person name="Mittag M."/>
            <person name="Mittelmeier T."/>
            <person name="Moroney J.V."/>
            <person name="Moseley J."/>
            <person name="Napoli C."/>
            <person name="Nedelcu A.M."/>
            <person name="Niyogi K."/>
            <person name="Novoselov S.V."/>
            <person name="Paulsen I.T."/>
            <person name="Pazour G."/>
            <person name="Purton S."/>
            <person name="Ral J.P."/>
            <person name="Riano-Pachon D.M."/>
            <person name="Riekhof W."/>
            <person name="Rymarquis L."/>
            <person name="Schroda M."/>
            <person name="Stern D."/>
            <person name="Umen J."/>
            <person name="Willows R."/>
            <person name="Wilson N."/>
            <person name="Zimmer S.L."/>
            <person name="Allmer J."/>
            <person name="Balk J."/>
            <person name="Bisova K."/>
            <person name="Chen C.J."/>
            <person name="Elias M."/>
            <person name="Gendler K."/>
            <person name="Hauser C."/>
            <person name="Lamb M.R."/>
            <person name="Ledford H."/>
            <person name="Long J.C."/>
            <person name="Minagawa J."/>
            <person name="Page M.D."/>
            <person name="Pan J."/>
            <person name="Pootakham W."/>
            <person name="Roje S."/>
            <person name="Rose A."/>
            <person name="Stahlberg E."/>
            <person name="Terauchi A.M."/>
            <person name="Yang P."/>
            <person name="Ball S."/>
            <person name="Bowler C."/>
            <person name="Dieckmann C.L."/>
            <person name="Gladyshev V.N."/>
            <person name="Green P."/>
            <person name="Jorgensen R."/>
            <person name="Mayfield S."/>
            <person name="Mueller-Roeber B."/>
            <person name="Rajamani S."/>
            <person name="Sayre R.T."/>
            <person name="Brokstein P."/>
            <person name="Dubchak I."/>
            <person name="Goodstein D."/>
            <person name="Hornick L."/>
            <person name="Huang Y.W."/>
            <person name="Jhaveri J."/>
            <person name="Luo Y."/>
            <person name="Martinez D."/>
            <person name="Ngau W.C."/>
            <person name="Otillar B."/>
            <person name="Poliakov A."/>
            <person name="Porter A."/>
            <person name="Szajkowski L."/>
            <person name="Werner G."/>
            <person name="Zhou K."/>
            <person name="Grigoriev I.V."/>
            <person name="Rokhsar D.S."/>
            <person name="Grossman A.R."/>
        </authorList>
    </citation>
    <scope>NUCLEOTIDE SEQUENCE [LARGE SCALE GENOMIC DNA]</scope>
    <source>
        <strain evidence="8">CC-503</strain>
    </source>
</reference>
<protein>
    <recommendedName>
        <fullName evidence="5">Cilia- and flagella-associated protein 251</fullName>
    </recommendedName>
</protein>
<dbReference type="InParanoid" id="A0A2K3DY12"/>
<dbReference type="InterPro" id="IPR036322">
    <property type="entry name" value="WD40_repeat_dom_sf"/>
</dbReference>
<proteinExistence type="evidence at protein level"/>
<dbReference type="EMDB" id="EMD-40220"/>
<dbReference type="Gramene" id="PNW85421">
    <property type="protein sequence ID" value="PNW85421"/>
    <property type="gene ID" value="CHLRE_03g185650v5"/>
</dbReference>
<keyword evidence="4" id="KW-0966">Cell projection</keyword>
<evidence type="ECO:0007829" key="9">
    <source>
        <dbReference type="PDB" id="8GLV"/>
    </source>
</evidence>
<evidence type="ECO:0000313" key="8">
    <source>
        <dbReference type="Proteomes" id="UP000006906"/>
    </source>
</evidence>
<dbReference type="RefSeq" id="XP_042926231.1">
    <property type="nucleotide sequence ID" value="XM_043061102.1"/>
</dbReference>
<feature type="repeat" description="WD" evidence="6">
    <location>
        <begin position="666"/>
        <end position="707"/>
    </location>
</feature>
<evidence type="ECO:0000256" key="5">
    <source>
        <dbReference type="ARBA" id="ARBA00040994"/>
    </source>
</evidence>
<evidence type="ECO:0000256" key="1">
    <source>
        <dbReference type="ARBA" id="ARBA00004138"/>
    </source>
</evidence>
<dbReference type="EMBL" id="CM008964">
    <property type="protein sequence ID" value="PNW85421.1"/>
    <property type="molecule type" value="Genomic_DNA"/>
</dbReference>
<dbReference type="Proteomes" id="UP000006906">
    <property type="component" value="Chromosome 3"/>
</dbReference>
<dbReference type="AlphaFoldDB" id="A0A2K3DY12"/>
<dbReference type="InterPro" id="IPR015943">
    <property type="entry name" value="WD40/YVTN_repeat-like_dom_sf"/>
</dbReference>
<sequence length="906" mass="97382">MAEEQTALSLSWVFGASAHVKHGVVNLSDGYTDKICYLAANTAVIYDKRLRRQLFLQGHTSPITCIVTTEDRSHVVTADTGPEALLVVWNVRTGLPTRTVQQPHRHGVSTMDMSADGQWLATVSAADPESGEQEVSLWSMAALLTPPEAAPPGQGPLRPLVTTLVPAGDVQHSIRFSPNNPAELISNGRRRVYFWSWAPGSPRFQYYSPPLRSRDFKQSVGDFVSSVFVPGTTQALTATTDGDLVVWDEQGIAAQVGTSATDRRAIKLMRIHNCPITLLATVGDFIVSGGEDGYVRFFDPLLRIVAWFEDLAAGPVTSVAFSAVLPDRLAHADAADTLNRFMVPDFVVATRNSRIVSVQSASFEEYDADRRRGSSVLDSLLADVVDLAAHPTRAEFAVLGRDGGLQRWDSIAHCLLGGRAFERQVGACLTYSRDGSLLVVGFGSGHLHILNADDCSDLYVMRNTAAGLVRVAVSNTGKHIAAADENHQLLLYAYLPYKHTMRWEYVGRCRSHHGPIASVVFGESPSGQTRLLSVGGDGRVVEYDLAASSVAAGVQVASFYDFPPGGGAPTSLSFAPPLAYFQAFAADTHLLVSDDSYKIRVFNPDCPAVEATFLGPTFGGPISQLVMFKSPSAASDGAFLAYRTSERVVGLIAWPLDGDPARTMGLIAHPGEVRSIAISYDGRKLLTAGADGTVASWDINTAPLERSATAAEGAGGEARWAAVLGDPDLLREMRDYFVYAQIKTQGEDALEPRDVPGTVPVDLVPDLMRSAGFYPSESDIDNLLHHVQYMAHSRNMESLEVVTLADLLCLYINHRPLFNVTHADIVAAFRELGGRGDPAKLSREQLLSLLQSTGEPMSGEELTAALAALTGAHTPEKSMPVSVAAEQFSADVLGFDTTEAGAEAAT</sequence>
<evidence type="ECO:0000256" key="6">
    <source>
        <dbReference type="PROSITE-ProRule" id="PRU00221"/>
    </source>
</evidence>
<dbReference type="PROSITE" id="PS50294">
    <property type="entry name" value="WD_REPEATS_REGION"/>
    <property type="match status" value="1"/>
</dbReference>
<evidence type="ECO:0000256" key="2">
    <source>
        <dbReference type="ARBA" id="ARBA00022574"/>
    </source>
</evidence>
<keyword evidence="2 6" id="KW-0853">WD repeat</keyword>
<evidence type="ECO:0000313" key="7">
    <source>
        <dbReference type="EMBL" id="PNW85421.1"/>
    </source>
</evidence>
<dbReference type="InterPro" id="IPR019775">
    <property type="entry name" value="WD40_repeat_CS"/>
</dbReference>
<reference evidence="9" key="2">
    <citation type="journal article" date="2023" name="Nature">
        <title>Axonemal structures reveal mechanoregulatory and disease mechanisms.</title>
        <authorList>
            <person name="Walton T."/>
            <person name="Gui M."/>
            <person name="Velkova S."/>
            <person name="Fassad M.R."/>
            <person name="Hirst R.A."/>
            <person name="Haarman E."/>
            <person name="O'Callaghan C."/>
            <person name="Bottier M."/>
            <person name="Burgoyne T."/>
            <person name="Mitchison H.M."/>
            <person name="Brown A."/>
        </authorList>
    </citation>
    <scope>STRUCTURE BY ELECTRON MICROSCOPY (3.10 ANGSTROMS)</scope>
</reference>
<keyword evidence="3" id="KW-0677">Repeat</keyword>
<comment type="subcellular location">
    <subcellularLocation>
        <location evidence="1">Cell projection</location>
        <location evidence="1">Cilium</location>
    </subcellularLocation>
</comment>
<dbReference type="GeneID" id="5717442"/>
<keyword evidence="9" id="KW-0002">3D-structure</keyword>
<evidence type="ECO:0000256" key="4">
    <source>
        <dbReference type="ARBA" id="ARBA00023273"/>
    </source>
</evidence>
<dbReference type="Pfam" id="PF00400">
    <property type="entry name" value="WD40"/>
    <property type="match status" value="1"/>
</dbReference>
<dbReference type="OMA" id="YYAQIRA"/>
<dbReference type="PROSITE" id="PS00678">
    <property type="entry name" value="WD_REPEATS_1"/>
    <property type="match status" value="1"/>
</dbReference>
<dbReference type="KEGG" id="cre:CHLRE_03g185650v5"/>
<dbReference type="SUPFAM" id="SSF50978">
    <property type="entry name" value="WD40 repeat-like"/>
    <property type="match status" value="2"/>
</dbReference>
<dbReference type="PANTHER" id="PTHR13720:SF13">
    <property type="entry name" value="CILIA- AND FLAGELLA-ASSOCIATED PROTEIN 251"/>
    <property type="match status" value="1"/>
</dbReference>
<dbReference type="InterPro" id="IPR050630">
    <property type="entry name" value="WD_repeat_EMAP"/>
</dbReference>
<dbReference type="PANTHER" id="PTHR13720">
    <property type="entry name" value="WD-40 REPEAT PROTEIN"/>
    <property type="match status" value="1"/>
</dbReference>
<keyword evidence="8" id="KW-1185">Reference proteome</keyword>
<dbReference type="GO" id="GO:0031514">
    <property type="term" value="C:motile cilium"/>
    <property type="evidence" value="ECO:0000318"/>
    <property type="project" value="GO_Central"/>
</dbReference>
<name>A0A2K3DY12_CHLRE</name>
<dbReference type="STRING" id="3055.A0A2K3DY12"/>
<evidence type="ECO:0000256" key="3">
    <source>
        <dbReference type="ARBA" id="ARBA00022737"/>
    </source>
</evidence>
<dbReference type="PDB" id="8GLV">
    <property type="method" value="EM"/>
    <property type="resolution" value="3.10 A"/>
    <property type="chains" value="LY=1-906"/>
</dbReference>